<feature type="coiled-coil region" evidence="1">
    <location>
        <begin position="102"/>
        <end position="136"/>
    </location>
</feature>
<dbReference type="SUPFAM" id="SSF111369">
    <property type="entry name" value="HlyD-like secretion proteins"/>
    <property type="match status" value="1"/>
</dbReference>
<evidence type="ECO:0000256" key="1">
    <source>
        <dbReference type="SAM" id="Coils"/>
    </source>
</evidence>
<dbReference type="GO" id="GO:1990281">
    <property type="term" value="C:efflux pump complex"/>
    <property type="evidence" value="ECO:0007669"/>
    <property type="project" value="TreeGrafter"/>
</dbReference>
<organism evidence="4">
    <name type="scientific">anaerobic digester metagenome</name>
    <dbReference type="NCBI Taxonomy" id="1263854"/>
    <lineage>
        <taxon>unclassified sequences</taxon>
        <taxon>metagenomes</taxon>
        <taxon>ecological metagenomes</taxon>
    </lineage>
</organism>
<feature type="domain" description="Multidrug resistance protein MdtA-like alpha-helical hairpin" evidence="2">
    <location>
        <begin position="116"/>
        <end position="183"/>
    </location>
</feature>
<evidence type="ECO:0000259" key="3">
    <source>
        <dbReference type="Pfam" id="PF25989"/>
    </source>
</evidence>
<dbReference type="NCBIfam" id="TIGR01730">
    <property type="entry name" value="RND_mfp"/>
    <property type="match status" value="1"/>
</dbReference>
<protein>
    <submittedName>
        <fullName evidence="4">Nickel and cobalt resistance protein CnrB</fullName>
    </submittedName>
</protein>
<dbReference type="Pfam" id="PF25876">
    <property type="entry name" value="HH_MFP_RND"/>
    <property type="match status" value="1"/>
</dbReference>
<name>A0A485LYD2_9ZZZZ</name>
<evidence type="ECO:0000259" key="2">
    <source>
        <dbReference type="Pfam" id="PF25876"/>
    </source>
</evidence>
<sequence length="400" mass="43021">MPEPTQKQIAIIALVLLGFVLLVYLLLPSPVQVQTARVGYAPMQVIVEEEGETRVKDYYTISSPVAATIRRIHLEAGDRVRQGQPLVFLEAPRASILDVRARDEAAAGVQAAEARLEQAREQARSAQAAADLAATELARTKALFESRAVSRQTLDEVRAAASQADADLEAAQAGVATARAELESARAALRSVSEGEGDTGVQDILRSPVTGGVLAVHRRSEGFVNVGEPLLDVGDIDRLEVWTDVLSQDAFGIRPGSRVLFDRWGGDATLEGVVDRIEPQAATVVSALGVEEQRVQVIANIISPKNAWTGLGSGYRVLSRFVIWEDDRVLQVPAGALFRVQDGWAAFVVENGKAVRKPVGTGQRSGLAFQVLYGLNEGDVVIVHPDDSIKEGLRVSPQED</sequence>
<dbReference type="Gene3D" id="1.10.287.470">
    <property type="entry name" value="Helix hairpin bin"/>
    <property type="match status" value="1"/>
</dbReference>
<gene>
    <name evidence="4" type="primary">cnrB</name>
    <name evidence="4" type="ORF">SCFA_1510008</name>
</gene>
<evidence type="ECO:0000313" key="4">
    <source>
        <dbReference type="EMBL" id="VFU12945.1"/>
    </source>
</evidence>
<dbReference type="Gene3D" id="2.40.420.20">
    <property type="match status" value="1"/>
</dbReference>
<proteinExistence type="predicted"/>
<dbReference type="GO" id="GO:0015562">
    <property type="term" value="F:efflux transmembrane transporter activity"/>
    <property type="evidence" value="ECO:0007669"/>
    <property type="project" value="TreeGrafter"/>
</dbReference>
<feature type="domain" description="YknX-like C-terminal permuted SH3-like" evidence="3">
    <location>
        <begin position="329"/>
        <end position="395"/>
    </location>
</feature>
<reference evidence="4" key="1">
    <citation type="submission" date="2019-03" db="EMBL/GenBank/DDBJ databases">
        <authorList>
            <person name="Hao L."/>
        </authorList>
    </citation>
    <scope>NUCLEOTIDE SEQUENCE</scope>
</reference>
<dbReference type="InterPro" id="IPR058624">
    <property type="entry name" value="MdtA-like_HH"/>
</dbReference>
<dbReference type="AlphaFoldDB" id="A0A485LYD2"/>
<dbReference type="InterPro" id="IPR058637">
    <property type="entry name" value="YknX-like_C"/>
</dbReference>
<dbReference type="Gene3D" id="2.40.50.100">
    <property type="match status" value="1"/>
</dbReference>
<dbReference type="EMBL" id="CAADRM010000059">
    <property type="protein sequence ID" value="VFU12945.1"/>
    <property type="molecule type" value="Genomic_DNA"/>
</dbReference>
<dbReference type="PANTHER" id="PTHR30469">
    <property type="entry name" value="MULTIDRUG RESISTANCE PROTEIN MDTA"/>
    <property type="match status" value="1"/>
</dbReference>
<dbReference type="Pfam" id="PF25989">
    <property type="entry name" value="YknX_C"/>
    <property type="match status" value="1"/>
</dbReference>
<keyword evidence="1" id="KW-0175">Coiled coil</keyword>
<dbReference type="Gene3D" id="2.40.30.170">
    <property type="match status" value="1"/>
</dbReference>
<dbReference type="InterPro" id="IPR006143">
    <property type="entry name" value="RND_pump_MFP"/>
</dbReference>
<dbReference type="PANTHER" id="PTHR30469:SF15">
    <property type="entry name" value="HLYD FAMILY OF SECRETION PROTEINS"/>
    <property type="match status" value="1"/>
</dbReference>
<accession>A0A485LYD2</accession>